<dbReference type="SUPFAM" id="SSF48403">
    <property type="entry name" value="Ankyrin repeat"/>
    <property type="match status" value="1"/>
</dbReference>
<name>F4PYR7_CACFS</name>
<dbReference type="RefSeq" id="XP_004357604.1">
    <property type="nucleotide sequence ID" value="XM_004357547.1"/>
</dbReference>
<proteinExistence type="predicted"/>
<evidence type="ECO:0000313" key="1">
    <source>
        <dbReference type="EMBL" id="EGG19333.1"/>
    </source>
</evidence>
<reference evidence="2" key="1">
    <citation type="journal article" date="2011" name="Genome Res.">
        <title>Phylogeny-wide analysis of social amoeba genomes highlights ancient origins for complex intercellular communication.</title>
        <authorList>
            <person name="Heidel A.J."/>
            <person name="Lawal H.M."/>
            <person name="Felder M."/>
            <person name="Schilde C."/>
            <person name="Helps N.R."/>
            <person name="Tunggal B."/>
            <person name="Rivero F."/>
            <person name="John U."/>
            <person name="Schleicher M."/>
            <person name="Eichinger L."/>
            <person name="Platzer M."/>
            <person name="Noegel A.A."/>
            <person name="Schaap P."/>
            <person name="Gloeckner G."/>
        </authorList>
    </citation>
    <scope>NUCLEOTIDE SEQUENCE [LARGE SCALE GENOMIC DNA]</scope>
    <source>
        <strain evidence="2">SH3</strain>
    </source>
</reference>
<gene>
    <name evidence="1" type="ORF">DFA_02120</name>
</gene>
<accession>F4PYR7</accession>
<keyword evidence="2" id="KW-1185">Reference proteome</keyword>
<dbReference type="Gene3D" id="1.25.40.20">
    <property type="entry name" value="Ankyrin repeat-containing domain"/>
    <property type="match status" value="1"/>
</dbReference>
<evidence type="ECO:0000313" key="2">
    <source>
        <dbReference type="Proteomes" id="UP000007797"/>
    </source>
</evidence>
<dbReference type="EMBL" id="GL883015">
    <property type="protein sequence ID" value="EGG19333.1"/>
    <property type="molecule type" value="Genomic_DNA"/>
</dbReference>
<dbReference type="GeneID" id="14871381"/>
<dbReference type="PANTHER" id="PTHR46586:SF3">
    <property type="entry name" value="ANKYRIN REPEAT-CONTAINING PROTEIN"/>
    <property type="match status" value="1"/>
</dbReference>
<dbReference type="InterPro" id="IPR036770">
    <property type="entry name" value="Ankyrin_rpt-contain_sf"/>
</dbReference>
<sequence>MMMMEELFKNIINNVYLCQLIFRHVNGIHRCLSLNSNKYTYQDGQNGEGDEKYRTIDPIWLARNKYYQALKNGFREGRFQSFHFQVQQDCEYGYEYLIDFVHTVLDDSKESTEFFIMYIYPVWRGIYLVDIMAAVNNLDIQEFLLSHQHEITCNQGGATFRATDTSSKYGYLEMVQFFQNRRPSLGHSTNSIDLAASNGHLNVVLYLVQQQQENNNSGQQEEGFTTIGLEGACEGGYLEIVKILVDNYPNSSVMGYLPMAAGKAYAKGHLHIVDYIIDEQKQSTKYCYMGATSPTLFRHLLDSGRAKLDIQLLLHILEDDCVTVLGDIIDSYPQELWNIWYDTVDEMRQHIFGMILSCLAAKKNNLTTQNTLDNVELLRYLYLHLMSPMCPAAIPHHAIERAIIENNLPILQFLHKEVGCGASDDCMTYFGSSGSVEVSKYLLDNFSDLKVTETAIGLAVLNNGQVVILFDQYDKSHPQLLSNPRFSKEIMDEAIGYGKLDLVKYLYKNRTEGCSTNAFGLVSKYVCPTSQANPYYHLPNPHPLTIIPETITHEMTTSQKATQLEMVKFLVQNCLNYCKPNADLLELAIDHSNYDLIDYIKQKSLITMIKINRLNFYIFIILQRRVYYISEGLFK</sequence>
<dbReference type="AlphaFoldDB" id="F4PYR7"/>
<organism evidence="1 2">
    <name type="scientific">Cavenderia fasciculata</name>
    <name type="common">Slime mold</name>
    <name type="synonym">Dictyostelium fasciculatum</name>
    <dbReference type="NCBI Taxonomy" id="261658"/>
    <lineage>
        <taxon>Eukaryota</taxon>
        <taxon>Amoebozoa</taxon>
        <taxon>Evosea</taxon>
        <taxon>Eumycetozoa</taxon>
        <taxon>Dictyostelia</taxon>
        <taxon>Acytosteliales</taxon>
        <taxon>Cavenderiaceae</taxon>
        <taxon>Cavenderia</taxon>
    </lineage>
</organism>
<dbReference type="InterPro" id="IPR052050">
    <property type="entry name" value="SecEffector_AnkRepeat"/>
</dbReference>
<dbReference type="SUPFAM" id="SSF140860">
    <property type="entry name" value="Pseudo ankyrin repeat-like"/>
    <property type="match status" value="1"/>
</dbReference>
<dbReference type="PANTHER" id="PTHR46586">
    <property type="entry name" value="ANKYRIN REPEAT-CONTAINING PROTEIN"/>
    <property type="match status" value="1"/>
</dbReference>
<dbReference type="KEGG" id="dfa:DFA_02120"/>
<protein>
    <recommendedName>
        <fullName evidence="3">Ankyrin repeat-containing protein</fullName>
    </recommendedName>
</protein>
<dbReference type="Proteomes" id="UP000007797">
    <property type="component" value="Unassembled WGS sequence"/>
</dbReference>
<evidence type="ECO:0008006" key="3">
    <source>
        <dbReference type="Google" id="ProtNLM"/>
    </source>
</evidence>